<feature type="domain" description="DUF4190" evidence="3">
    <location>
        <begin position="62"/>
        <end position="130"/>
    </location>
</feature>
<dbReference type="Pfam" id="PF13828">
    <property type="entry name" value="DUF4190"/>
    <property type="match status" value="1"/>
</dbReference>
<feature type="compositionally biased region" description="Pro residues" evidence="1">
    <location>
        <begin position="1"/>
        <end position="10"/>
    </location>
</feature>
<keyword evidence="2" id="KW-0472">Membrane</keyword>
<evidence type="ECO:0000313" key="4">
    <source>
        <dbReference type="EMBL" id="KAA1374773.1"/>
    </source>
</evidence>
<comment type="caution">
    <text evidence="4">The sequence shown here is derived from an EMBL/GenBank/DDBJ whole genome shotgun (WGS) entry which is preliminary data.</text>
</comment>
<dbReference type="RefSeq" id="WP_129185568.1">
    <property type="nucleotide sequence ID" value="NZ_JAGIOG010000001.1"/>
</dbReference>
<protein>
    <submittedName>
        <fullName evidence="4">DUF4190 domain-containing protein</fullName>
    </submittedName>
</protein>
<accession>A0A641AIQ9</accession>
<name>A0A641AIQ9_9ACTN</name>
<dbReference type="AlphaFoldDB" id="A0A641AIQ9"/>
<reference evidence="4" key="1">
    <citation type="submission" date="2019-09" db="EMBL/GenBank/DDBJ databases">
        <authorList>
            <person name="Li J."/>
        </authorList>
    </citation>
    <scope>NUCLEOTIDE SEQUENCE [LARGE SCALE GENOMIC DNA]</scope>
    <source>
        <strain evidence="4">NRBC 14897</strain>
    </source>
</reference>
<feature type="region of interest" description="Disordered" evidence="1">
    <location>
        <begin position="1"/>
        <end position="38"/>
    </location>
</feature>
<dbReference type="OrthoDB" id="3733716at2"/>
<evidence type="ECO:0000259" key="3">
    <source>
        <dbReference type="Pfam" id="PF13828"/>
    </source>
</evidence>
<sequence length="176" mass="17966">MSDATPPPQGDPSDTAHQPNWGSAYPPPAAGGYPPPPGYPTQGYQQPGYYPYGGLPPKHHSATTAMVLGIVAIGGGMMCGLPLFVAPFAWITGSRAIRDIDASNGTQSGRGEAMAGKVLGIIGTVLLVLALAVVVLLVVLSFTVDGFWDDDSGYYESTLAPLVVSASAPSPVAGLV</sequence>
<evidence type="ECO:0000256" key="1">
    <source>
        <dbReference type="SAM" id="MobiDB-lite"/>
    </source>
</evidence>
<feature type="transmembrane region" description="Helical" evidence="2">
    <location>
        <begin position="118"/>
        <end position="142"/>
    </location>
</feature>
<evidence type="ECO:0000256" key="2">
    <source>
        <dbReference type="SAM" id="Phobius"/>
    </source>
</evidence>
<dbReference type="InterPro" id="IPR025241">
    <property type="entry name" value="DUF4190"/>
</dbReference>
<evidence type="ECO:0000313" key="5">
    <source>
        <dbReference type="Proteomes" id="UP001515100"/>
    </source>
</evidence>
<keyword evidence="2" id="KW-0812">Transmembrane</keyword>
<keyword evidence="2" id="KW-1133">Transmembrane helix</keyword>
<feature type="compositionally biased region" description="Pro residues" evidence="1">
    <location>
        <begin position="25"/>
        <end position="38"/>
    </location>
</feature>
<dbReference type="EMBL" id="SDPP02000004">
    <property type="protein sequence ID" value="KAA1374773.1"/>
    <property type="molecule type" value="Genomic_DNA"/>
</dbReference>
<feature type="transmembrane region" description="Helical" evidence="2">
    <location>
        <begin position="65"/>
        <end position="91"/>
    </location>
</feature>
<keyword evidence="5" id="KW-1185">Reference proteome</keyword>
<proteinExistence type="predicted"/>
<organism evidence="4 5">
    <name type="scientific">Aeromicrobium fastidiosum</name>
    <dbReference type="NCBI Taxonomy" id="52699"/>
    <lineage>
        <taxon>Bacteria</taxon>
        <taxon>Bacillati</taxon>
        <taxon>Actinomycetota</taxon>
        <taxon>Actinomycetes</taxon>
        <taxon>Propionibacteriales</taxon>
        <taxon>Nocardioidaceae</taxon>
        <taxon>Aeromicrobium</taxon>
    </lineage>
</organism>
<gene>
    <name evidence="4" type="ORF">ESP62_015410</name>
</gene>
<dbReference type="Proteomes" id="UP001515100">
    <property type="component" value="Unassembled WGS sequence"/>
</dbReference>